<dbReference type="RefSeq" id="WP_054340778.1">
    <property type="nucleotide sequence ID" value="NZ_FTOE01000007.1"/>
</dbReference>
<evidence type="ECO:0000256" key="3">
    <source>
        <dbReference type="ARBA" id="ARBA00022448"/>
    </source>
</evidence>
<dbReference type="PANTHER" id="PTHR34979:SF1">
    <property type="entry name" value="INNER MEMBRANE PROTEIN YGAZ"/>
    <property type="match status" value="1"/>
</dbReference>
<evidence type="ECO:0000313" key="10">
    <source>
        <dbReference type="Proteomes" id="UP000185999"/>
    </source>
</evidence>
<keyword evidence="10" id="KW-1185">Reference proteome</keyword>
<evidence type="ECO:0000313" key="9">
    <source>
        <dbReference type="EMBL" id="SIS90885.1"/>
    </source>
</evidence>
<dbReference type="PANTHER" id="PTHR34979">
    <property type="entry name" value="INNER MEMBRANE PROTEIN YGAZ"/>
    <property type="match status" value="1"/>
</dbReference>
<sequence>MSYKTASAAWWAGIKALLPIVPGVAPFGLITGVTAVKMGLSPELSLGMTGLFYAGSSQLAALQLLNDQAALPVILLTALVINMRFVMYSASLAPYLGPLPWFWKWPLCYLLTDHAYALSILKYRNNTMGDYGHYFVAAVSTCMWLVWMSTAVIGIVLGAQIPASWALDFAIPLMFLALLIPVIQDSPSLAAALVAGTVAVCAYSLPYNSGLMLAAISGICSGIWLESRQQRRAQAATDLATRDLGADT</sequence>
<reference evidence="10" key="1">
    <citation type="submission" date="2017-01" db="EMBL/GenBank/DDBJ databases">
        <authorList>
            <person name="Varghese N."/>
            <person name="Submissions S."/>
        </authorList>
    </citation>
    <scope>NUCLEOTIDE SEQUENCE [LARGE SCALE GENOMIC DNA]</scope>
    <source>
        <strain evidence="10">DSM 22306</strain>
    </source>
</reference>
<keyword evidence="7 8" id="KW-0472">Membrane</keyword>
<name>A0A1N7MXR4_9GAMM</name>
<evidence type="ECO:0000256" key="6">
    <source>
        <dbReference type="ARBA" id="ARBA00022989"/>
    </source>
</evidence>
<dbReference type="Pfam" id="PF03591">
    <property type="entry name" value="AzlC"/>
    <property type="match status" value="1"/>
</dbReference>
<evidence type="ECO:0000256" key="4">
    <source>
        <dbReference type="ARBA" id="ARBA00022475"/>
    </source>
</evidence>
<feature type="transmembrane region" description="Helical" evidence="8">
    <location>
        <begin position="211"/>
        <end position="227"/>
    </location>
</feature>
<feature type="transmembrane region" description="Helical" evidence="8">
    <location>
        <begin position="133"/>
        <end position="157"/>
    </location>
</feature>
<evidence type="ECO:0000256" key="2">
    <source>
        <dbReference type="ARBA" id="ARBA00010735"/>
    </source>
</evidence>
<evidence type="ECO:0000256" key="1">
    <source>
        <dbReference type="ARBA" id="ARBA00004651"/>
    </source>
</evidence>
<feature type="transmembrane region" description="Helical" evidence="8">
    <location>
        <begin position="12"/>
        <end position="32"/>
    </location>
</feature>
<evidence type="ECO:0000256" key="8">
    <source>
        <dbReference type="SAM" id="Phobius"/>
    </source>
</evidence>
<dbReference type="STRING" id="619304.SAMN05421760_107100"/>
<comment type="subcellular location">
    <subcellularLocation>
        <location evidence="1">Cell membrane</location>
        <topology evidence="1">Multi-pass membrane protein</topology>
    </subcellularLocation>
</comment>
<gene>
    <name evidence="9" type="ORF">SAMN05421760_107100</name>
</gene>
<dbReference type="EMBL" id="FTOE01000007">
    <property type="protein sequence ID" value="SIS90885.1"/>
    <property type="molecule type" value="Genomic_DNA"/>
</dbReference>
<keyword evidence="6 8" id="KW-1133">Transmembrane helix</keyword>
<dbReference type="GO" id="GO:0005886">
    <property type="term" value="C:plasma membrane"/>
    <property type="evidence" value="ECO:0007669"/>
    <property type="project" value="UniProtKB-SubCell"/>
</dbReference>
<dbReference type="AlphaFoldDB" id="A0A1N7MXR4"/>
<dbReference type="InterPro" id="IPR011606">
    <property type="entry name" value="Brnchd-chn_aa_trnsp_permease"/>
</dbReference>
<proteinExistence type="inferred from homology"/>
<organism evidence="9 10">
    <name type="scientific">Neptunomonas antarctica</name>
    <dbReference type="NCBI Taxonomy" id="619304"/>
    <lineage>
        <taxon>Bacteria</taxon>
        <taxon>Pseudomonadati</taxon>
        <taxon>Pseudomonadota</taxon>
        <taxon>Gammaproteobacteria</taxon>
        <taxon>Oceanospirillales</taxon>
        <taxon>Oceanospirillaceae</taxon>
        <taxon>Neptunomonas</taxon>
    </lineage>
</organism>
<evidence type="ECO:0000256" key="7">
    <source>
        <dbReference type="ARBA" id="ARBA00023136"/>
    </source>
</evidence>
<feature type="transmembrane region" description="Helical" evidence="8">
    <location>
        <begin position="163"/>
        <end position="182"/>
    </location>
</feature>
<protein>
    <submittedName>
        <fullName evidence="9">4-azaleucine resistance probable transporter AzlC</fullName>
    </submittedName>
</protein>
<keyword evidence="4" id="KW-1003">Cell membrane</keyword>
<evidence type="ECO:0000256" key="5">
    <source>
        <dbReference type="ARBA" id="ARBA00022692"/>
    </source>
</evidence>
<keyword evidence="5 8" id="KW-0812">Transmembrane</keyword>
<feature type="transmembrane region" description="Helical" evidence="8">
    <location>
        <begin position="69"/>
        <end position="90"/>
    </location>
</feature>
<dbReference type="Proteomes" id="UP000185999">
    <property type="component" value="Unassembled WGS sequence"/>
</dbReference>
<comment type="similarity">
    <text evidence="2">Belongs to the AzlC family.</text>
</comment>
<dbReference type="GO" id="GO:1903785">
    <property type="term" value="P:L-valine transmembrane transport"/>
    <property type="evidence" value="ECO:0007669"/>
    <property type="project" value="TreeGrafter"/>
</dbReference>
<feature type="transmembrane region" description="Helical" evidence="8">
    <location>
        <begin position="44"/>
        <end position="62"/>
    </location>
</feature>
<accession>A0A1N7MXR4</accession>
<dbReference type="OrthoDB" id="9803444at2"/>
<keyword evidence="3" id="KW-0813">Transport</keyword>